<gene>
    <name evidence="1" type="ORF">Rcae01_01291</name>
</gene>
<evidence type="ECO:0000313" key="2">
    <source>
        <dbReference type="Proteomes" id="UP001416858"/>
    </source>
</evidence>
<comment type="caution">
    <text evidence="1">The sequence shown here is derived from an EMBL/GenBank/DDBJ whole genome shotgun (WGS) entry which is preliminary data.</text>
</comment>
<dbReference type="EMBL" id="BAABRO010000002">
    <property type="protein sequence ID" value="GAA5505843.1"/>
    <property type="molecule type" value="Genomic_DNA"/>
</dbReference>
<dbReference type="Proteomes" id="UP001416858">
    <property type="component" value="Unassembled WGS sequence"/>
</dbReference>
<name>A0ABP9VKX2_9BACT</name>
<protein>
    <submittedName>
        <fullName evidence="1">Uncharacterized protein</fullName>
    </submittedName>
</protein>
<evidence type="ECO:0000313" key="1">
    <source>
        <dbReference type="EMBL" id="GAA5505843.1"/>
    </source>
</evidence>
<keyword evidence="2" id="KW-1185">Reference proteome</keyword>
<sequence>MQICGSADDGVGVPQSCNAHRRRLSCRAVIDQVDRLAVAVAHARPGSSIWDAVRRGARPAAVGKTFAIYRAGPAPHCDKKHPVRANVDGIQLAAIPLLMWSMPRTTPPLDLLCSLFGT</sequence>
<organism evidence="1 2">
    <name type="scientific">Novipirellula caenicola</name>
    <dbReference type="NCBI Taxonomy" id="1536901"/>
    <lineage>
        <taxon>Bacteria</taxon>
        <taxon>Pseudomonadati</taxon>
        <taxon>Planctomycetota</taxon>
        <taxon>Planctomycetia</taxon>
        <taxon>Pirellulales</taxon>
        <taxon>Pirellulaceae</taxon>
        <taxon>Novipirellula</taxon>
    </lineage>
</organism>
<reference evidence="1 2" key="1">
    <citation type="submission" date="2024-02" db="EMBL/GenBank/DDBJ databases">
        <title>Rhodopirellula caenicola NBRC 110016.</title>
        <authorList>
            <person name="Ichikawa N."/>
            <person name="Katano-Makiyama Y."/>
            <person name="Hidaka K."/>
        </authorList>
    </citation>
    <scope>NUCLEOTIDE SEQUENCE [LARGE SCALE GENOMIC DNA]</scope>
    <source>
        <strain evidence="1 2">NBRC 110016</strain>
    </source>
</reference>
<proteinExistence type="predicted"/>
<accession>A0ABP9VKX2</accession>